<keyword evidence="7" id="KW-1185">Reference proteome</keyword>
<dbReference type="PROSITE" id="PS50023">
    <property type="entry name" value="LIM_DOMAIN_2"/>
    <property type="match status" value="1"/>
</dbReference>
<dbReference type="Proteomes" id="UP000275846">
    <property type="component" value="Unassembled WGS sequence"/>
</dbReference>
<organism evidence="8">
    <name type="scientific">Schistocephalus solidus</name>
    <name type="common">Tapeworm</name>
    <dbReference type="NCBI Taxonomy" id="70667"/>
    <lineage>
        <taxon>Eukaryota</taxon>
        <taxon>Metazoa</taxon>
        <taxon>Spiralia</taxon>
        <taxon>Lophotrochozoa</taxon>
        <taxon>Platyhelminthes</taxon>
        <taxon>Cestoda</taxon>
        <taxon>Eucestoda</taxon>
        <taxon>Diphyllobothriidea</taxon>
        <taxon>Diphyllobothriidae</taxon>
        <taxon>Schistocephalus</taxon>
    </lineage>
</organism>
<keyword evidence="2 4" id="KW-0862">Zinc</keyword>
<proteinExistence type="predicted"/>
<dbReference type="WBParaSite" id="SSLN_0000607901-mRNA-1">
    <property type="protein sequence ID" value="SSLN_0000607901-mRNA-1"/>
    <property type="gene ID" value="SSLN_0000607901"/>
</dbReference>
<evidence type="ECO:0000256" key="4">
    <source>
        <dbReference type="PROSITE-ProRule" id="PRU00125"/>
    </source>
</evidence>
<dbReference type="Gene3D" id="2.10.110.10">
    <property type="entry name" value="Cysteine Rich Protein"/>
    <property type="match status" value="2"/>
</dbReference>
<feature type="domain" description="LIM zinc-binding" evidence="5">
    <location>
        <begin position="115"/>
        <end position="174"/>
    </location>
</feature>
<keyword evidence="3 4" id="KW-0440">LIM domain</keyword>
<dbReference type="GO" id="GO:0045216">
    <property type="term" value="P:cell-cell junction organization"/>
    <property type="evidence" value="ECO:0007669"/>
    <property type="project" value="TreeGrafter"/>
</dbReference>
<dbReference type="SUPFAM" id="SSF57716">
    <property type="entry name" value="Glucocorticoid receptor-like (DNA-binding domain)"/>
    <property type="match status" value="2"/>
</dbReference>
<evidence type="ECO:0000259" key="5">
    <source>
        <dbReference type="PROSITE" id="PS50023"/>
    </source>
</evidence>
<dbReference type="GO" id="GO:1900026">
    <property type="term" value="P:positive regulation of substrate adhesion-dependent cell spreading"/>
    <property type="evidence" value="ECO:0007669"/>
    <property type="project" value="TreeGrafter"/>
</dbReference>
<dbReference type="STRING" id="70667.A0A183SNT8"/>
<dbReference type="SMART" id="SM00132">
    <property type="entry name" value="LIM"/>
    <property type="match status" value="1"/>
</dbReference>
<dbReference type="PANTHER" id="PTHR24210:SF0">
    <property type="entry name" value="LIM DOMAIN-CONTAINING PROTEIN"/>
    <property type="match status" value="1"/>
</dbReference>
<name>A0A183SNT8_SCHSO</name>
<dbReference type="FunFam" id="2.10.110.10:FF:000009">
    <property type="entry name" value="Paxillin isoform 1"/>
    <property type="match status" value="1"/>
</dbReference>
<evidence type="ECO:0000313" key="6">
    <source>
        <dbReference type="EMBL" id="VDL92271.1"/>
    </source>
</evidence>
<reference evidence="6 7" key="2">
    <citation type="submission" date="2018-11" db="EMBL/GenBank/DDBJ databases">
        <authorList>
            <consortium name="Pathogen Informatics"/>
        </authorList>
    </citation>
    <scope>NUCLEOTIDE SEQUENCE [LARGE SCALE GENOMIC DNA]</scope>
    <source>
        <strain evidence="6 7">NST_G2</strain>
    </source>
</reference>
<dbReference type="EMBL" id="UYSU01033447">
    <property type="protein sequence ID" value="VDL92271.1"/>
    <property type="molecule type" value="Genomic_DNA"/>
</dbReference>
<dbReference type="InterPro" id="IPR001781">
    <property type="entry name" value="Znf_LIM"/>
</dbReference>
<reference evidence="8" key="1">
    <citation type="submission" date="2016-06" db="UniProtKB">
        <authorList>
            <consortium name="WormBaseParasite"/>
        </authorList>
    </citation>
    <scope>IDENTIFICATION</scope>
</reference>
<evidence type="ECO:0000313" key="8">
    <source>
        <dbReference type="WBParaSite" id="SSLN_0000607901-mRNA-1"/>
    </source>
</evidence>
<dbReference type="GO" id="GO:0046872">
    <property type="term" value="F:metal ion binding"/>
    <property type="evidence" value="ECO:0007669"/>
    <property type="project" value="UniProtKB-KW"/>
</dbReference>
<dbReference type="PROSITE" id="PS00478">
    <property type="entry name" value="LIM_DOMAIN_1"/>
    <property type="match status" value="1"/>
</dbReference>
<dbReference type="PANTHER" id="PTHR24210">
    <property type="entry name" value="LIM DOMAIN-CONTAINING PROTEIN"/>
    <property type="match status" value="1"/>
</dbReference>
<evidence type="ECO:0000313" key="7">
    <source>
        <dbReference type="Proteomes" id="UP000275846"/>
    </source>
</evidence>
<dbReference type="Pfam" id="PF00412">
    <property type="entry name" value="LIM"/>
    <property type="match status" value="1"/>
</dbReference>
<dbReference type="OrthoDB" id="1112565at2759"/>
<evidence type="ECO:0000256" key="2">
    <source>
        <dbReference type="ARBA" id="ARBA00022833"/>
    </source>
</evidence>
<evidence type="ECO:0000256" key="3">
    <source>
        <dbReference type="ARBA" id="ARBA00023038"/>
    </source>
</evidence>
<sequence>MSSEAGHSTNYRKWSNGFSRVLRELERELEVEAQASVRAAARSTNELDEFSATFTNLFKKSGSRSHLFYHRQPIDEYTGFIEDRCCACDETVFGDGQFFRRKLYCPGCFLKADIHTCYACHHPIDGRAIFALGRAWHPEHLTCTKCDSILSGGRFYVNSGLLYCRAHFGQQIADICHACREPLFEASIQWANKTYCPDHFRCDLCATSLKAK</sequence>
<dbReference type="GO" id="GO:0098609">
    <property type="term" value="P:cell-cell adhesion"/>
    <property type="evidence" value="ECO:0007669"/>
    <property type="project" value="TreeGrafter"/>
</dbReference>
<dbReference type="AlphaFoldDB" id="A0A183SNT8"/>
<accession>A0A183SNT8</accession>
<dbReference type="GO" id="GO:0005737">
    <property type="term" value="C:cytoplasm"/>
    <property type="evidence" value="ECO:0007669"/>
    <property type="project" value="TreeGrafter"/>
</dbReference>
<dbReference type="GO" id="GO:2001046">
    <property type="term" value="P:positive regulation of integrin-mediated signaling pathway"/>
    <property type="evidence" value="ECO:0007669"/>
    <property type="project" value="TreeGrafter"/>
</dbReference>
<gene>
    <name evidence="6" type="ORF">SSLN_LOCUS5886</name>
</gene>
<evidence type="ECO:0000256" key="1">
    <source>
        <dbReference type="ARBA" id="ARBA00022723"/>
    </source>
</evidence>
<protein>
    <submittedName>
        <fullName evidence="8">LIM zinc-binding domain-containing protein</fullName>
    </submittedName>
</protein>
<dbReference type="InterPro" id="IPR017351">
    <property type="entry name" value="PINCH-1-4-like"/>
</dbReference>
<keyword evidence="1 4" id="KW-0479">Metal-binding</keyword>